<evidence type="ECO:0000256" key="6">
    <source>
        <dbReference type="SAM" id="MobiDB-lite"/>
    </source>
</evidence>
<sequence length="265" mass="30069">MEKEWWEGGSDESRLLIAPSPSPTARDAAAGINGCLLLLRHPKSGNATNYLLSNDNEGAVLQELHWFKQSYTSWFLGDYVSQDGSLYTATPVDHVFILLPIFEEARMKKRDDLGKFRQLDEIIFINDYPGYQHLMSIAENCIGVVCEIKEIGSSNFFRLDDSKVLAWLYCKVFQLKKALCSLDKNYAAQDEKYTLAEAVSILKEYVKDEPWLMLLLDHLKLNLLEVTSKVPEAKNFPTNAEHNPVSSSLVQEKGRSEDKTKRSGK</sequence>
<comment type="subcellular location">
    <subcellularLocation>
        <location evidence="1">Nucleus</location>
    </subcellularLocation>
</comment>
<evidence type="ECO:0000259" key="8">
    <source>
        <dbReference type="Pfam" id="PF17745"/>
    </source>
</evidence>
<dbReference type="FunCoup" id="A0A2K2A9J4">
    <property type="interactions" value="2966"/>
</dbReference>
<dbReference type="Gene3D" id="1.10.20.120">
    <property type="match status" value="1"/>
</dbReference>
<name>A0A2K2A9J4_POPTR</name>
<feature type="region of interest" description="Disordered" evidence="6">
    <location>
        <begin position="235"/>
        <end position="265"/>
    </location>
</feature>
<evidence type="ECO:0000256" key="3">
    <source>
        <dbReference type="ARBA" id="ARBA00023242"/>
    </source>
</evidence>
<dbReference type="PANTHER" id="PTHR13383:SF11">
    <property type="entry name" value="RIBONUCLEASE H2 SUBUNIT B"/>
    <property type="match status" value="1"/>
</dbReference>
<evidence type="ECO:0000313" key="10">
    <source>
        <dbReference type="Proteomes" id="UP000006729"/>
    </source>
</evidence>
<dbReference type="GO" id="GO:0032299">
    <property type="term" value="C:ribonuclease H2 complex"/>
    <property type="evidence" value="ECO:0000318"/>
    <property type="project" value="GO_Central"/>
</dbReference>
<evidence type="ECO:0000313" key="9">
    <source>
        <dbReference type="EMBL" id="PNT34205.1"/>
    </source>
</evidence>
<dbReference type="InParanoid" id="A0A2K2A9J4"/>
<protein>
    <recommendedName>
        <fullName evidence="2">Ribonuclease H2 subunit B</fullName>
    </recommendedName>
    <alternativeName>
        <fullName evidence="5">Ribonuclease HI subunit B</fullName>
    </alternativeName>
</protein>
<dbReference type="Proteomes" id="UP000006729">
    <property type="component" value="Chromosome 6"/>
</dbReference>
<dbReference type="InterPro" id="IPR040456">
    <property type="entry name" value="RNase_H2_suB"/>
</dbReference>
<evidence type="ECO:0000256" key="5">
    <source>
        <dbReference type="ARBA" id="ARBA00033464"/>
    </source>
</evidence>
<keyword evidence="3" id="KW-0539">Nucleus</keyword>
<reference evidence="9 10" key="1">
    <citation type="journal article" date="2006" name="Science">
        <title>The genome of black cottonwood, Populus trichocarpa (Torr. &amp; Gray).</title>
        <authorList>
            <person name="Tuskan G.A."/>
            <person name="Difazio S."/>
            <person name="Jansson S."/>
            <person name="Bohlmann J."/>
            <person name="Grigoriev I."/>
            <person name="Hellsten U."/>
            <person name="Putnam N."/>
            <person name="Ralph S."/>
            <person name="Rombauts S."/>
            <person name="Salamov A."/>
            <person name="Schein J."/>
            <person name="Sterck L."/>
            <person name="Aerts A."/>
            <person name="Bhalerao R.R."/>
            <person name="Bhalerao R.P."/>
            <person name="Blaudez D."/>
            <person name="Boerjan W."/>
            <person name="Brun A."/>
            <person name="Brunner A."/>
            <person name="Busov V."/>
            <person name="Campbell M."/>
            <person name="Carlson J."/>
            <person name="Chalot M."/>
            <person name="Chapman J."/>
            <person name="Chen G.L."/>
            <person name="Cooper D."/>
            <person name="Coutinho P.M."/>
            <person name="Couturier J."/>
            <person name="Covert S."/>
            <person name="Cronk Q."/>
            <person name="Cunningham R."/>
            <person name="Davis J."/>
            <person name="Degroeve S."/>
            <person name="Dejardin A."/>
            <person name="Depamphilis C."/>
            <person name="Detter J."/>
            <person name="Dirks B."/>
            <person name="Dubchak I."/>
            <person name="Duplessis S."/>
            <person name="Ehlting J."/>
            <person name="Ellis B."/>
            <person name="Gendler K."/>
            <person name="Goodstein D."/>
            <person name="Gribskov M."/>
            <person name="Grimwood J."/>
            <person name="Groover A."/>
            <person name="Gunter L."/>
            <person name="Hamberger B."/>
            <person name="Heinze B."/>
            <person name="Helariutta Y."/>
            <person name="Henrissat B."/>
            <person name="Holligan D."/>
            <person name="Holt R."/>
            <person name="Huang W."/>
            <person name="Islam-Faridi N."/>
            <person name="Jones S."/>
            <person name="Jones-Rhoades M."/>
            <person name="Jorgensen R."/>
            <person name="Joshi C."/>
            <person name="Kangasjarvi J."/>
            <person name="Karlsson J."/>
            <person name="Kelleher C."/>
            <person name="Kirkpatrick R."/>
            <person name="Kirst M."/>
            <person name="Kohler A."/>
            <person name="Kalluri U."/>
            <person name="Larimer F."/>
            <person name="Leebens-Mack J."/>
            <person name="Leple J.C."/>
            <person name="Locascio P."/>
            <person name="Lou Y."/>
            <person name="Lucas S."/>
            <person name="Martin F."/>
            <person name="Montanini B."/>
            <person name="Napoli C."/>
            <person name="Nelson D.R."/>
            <person name="Nelson C."/>
            <person name="Nieminen K."/>
            <person name="Nilsson O."/>
            <person name="Pereda V."/>
            <person name="Peter G."/>
            <person name="Philippe R."/>
            <person name="Pilate G."/>
            <person name="Poliakov A."/>
            <person name="Razumovskaya J."/>
            <person name="Richardson P."/>
            <person name="Rinaldi C."/>
            <person name="Ritland K."/>
            <person name="Rouze P."/>
            <person name="Ryaboy D."/>
            <person name="Schmutz J."/>
            <person name="Schrader J."/>
            <person name="Segerman B."/>
            <person name="Shin H."/>
            <person name="Siddiqui A."/>
            <person name="Sterky F."/>
            <person name="Terry A."/>
            <person name="Tsai C.J."/>
            <person name="Uberbacher E."/>
            <person name="Unneberg P."/>
            <person name="Vahala J."/>
            <person name="Wall K."/>
            <person name="Wessler S."/>
            <person name="Yang G."/>
            <person name="Yin T."/>
            <person name="Douglas C."/>
            <person name="Marra M."/>
            <person name="Sandberg G."/>
            <person name="Van de Peer Y."/>
            <person name="Rokhsar D."/>
        </authorList>
    </citation>
    <scope>NUCLEOTIDE SEQUENCE [LARGE SCALE GENOMIC DNA]</scope>
    <source>
        <strain evidence="10">cv. Nisqually</strain>
    </source>
</reference>
<dbReference type="GO" id="GO:0005654">
    <property type="term" value="C:nucleoplasm"/>
    <property type="evidence" value="ECO:0000318"/>
    <property type="project" value="GO_Central"/>
</dbReference>
<keyword evidence="10" id="KW-1185">Reference proteome</keyword>
<feature type="compositionally biased region" description="Polar residues" evidence="6">
    <location>
        <begin position="236"/>
        <end position="250"/>
    </location>
</feature>
<dbReference type="InterPro" id="IPR041195">
    <property type="entry name" value="Rnh202_N"/>
</dbReference>
<evidence type="ECO:0000256" key="1">
    <source>
        <dbReference type="ARBA" id="ARBA00004123"/>
    </source>
</evidence>
<gene>
    <name evidence="9" type="ORF">POPTR_006G281100</name>
</gene>
<proteinExistence type="predicted"/>
<comment type="function">
    <text evidence="4">Non catalytic subunit of RNase H2, an endonuclease that specifically degrades the RNA of RNA:DNA hybrids. Participates in DNA replication, possibly by mediating the removal of lagging-strand Okazaki fragment RNA primers during DNA replication. Mediates the excision of single ribonucleotides from DNA:RNA duplexes.</text>
</comment>
<evidence type="ECO:0000259" key="7">
    <source>
        <dbReference type="Pfam" id="PF09468"/>
    </source>
</evidence>
<dbReference type="GO" id="GO:0006401">
    <property type="term" value="P:RNA catabolic process"/>
    <property type="evidence" value="ECO:0000318"/>
    <property type="project" value="GO_Central"/>
</dbReference>
<accession>A0A2K2A9J4</accession>
<evidence type="ECO:0000256" key="2">
    <source>
        <dbReference type="ARBA" id="ARBA00019062"/>
    </source>
</evidence>
<dbReference type="Pfam" id="PF09468">
    <property type="entry name" value="RNase_H2-Ydr279"/>
    <property type="match status" value="1"/>
</dbReference>
<dbReference type="CDD" id="cd09270">
    <property type="entry name" value="RNase_H2-B"/>
    <property type="match status" value="1"/>
</dbReference>
<dbReference type="Pfam" id="PF17745">
    <property type="entry name" value="Ydr279_N"/>
    <property type="match status" value="1"/>
</dbReference>
<dbReference type="Gene3D" id="2.20.25.530">
    <property type="match status" value="1"/>
</dbReference>
<dbReference type="PANTHER" id="PTHR13383">
    <property type="entry name" value="RIBONUCLEASE H2 SUBUNIT B"/>
    <property type="match status" value="1"/>
</dbReference>
<dbReference type="AlphaFoldDB" id="A0A2K2A9J4"/>
<dbReference type="InterPro" id="IPR019024">
    <property type="entry name" value="RNase_H2_suB_wHTH"/>
</dbReference>
<feature type="domain" description="Rnh202 triple barrel" evidence="8">
    <location>
        <begin position="38"/>
        <end position="93"/>
    </location>
</feature>
<organism evidence="9 10">
    <name type="scientific">Populus trichocarpa</name>
    <name type="common">Western balsam poplar</name>
    <name type="synonym">Populus balsamifera subsp. trichocarpa</name>
    <dbReference type="NCBI Taxonomy" id="3694"/>
    <lineage>
        <taxon>Eukaryota</taxon>
        <taxon>Viridiplantae</taxon>
        <taxon>Streptophyta</taxon>
        <taxon>Embryophyta</taxon>
        <taxon>Tracheophyta</taxon>
        <taxon>Spermatophyta</taxon>
        <taxon>Magnoliopsida</taxon>
        <taxon>eudicotyledons</taxon>
        <taxon>Gunneridae</taxon>
        <taxon>Pentapetalae</taxon>
        <taxon>rosids</taxon>
        <taxon>fabids</taxon>
        <taxon>Malpighiales</taxon>
        <taxon>Salicaceae</taxon>
        <taxon>Saliceae</taxon>
        <taxon>Populus</taxon>
    </lineage>
</organism>
<evidence type="ECO:0000256" key="4">
    <source>
        <dbReference type="ARBA" id="ARBA00024778"/>
    </source>
</evidence>
<dbReference type="EMBL" id="CM009295">
    <property type="protein sequence ID" value="PNT34205.1"/>
    <property type="molecule type" value="Genomic_DNA"/>
</dbReference>
<feature type="compositionally biased region" description="Basic and acidic residues" evidence="6">
    <location>
        <begin position="252"/>
        <end position="265"/>
    </location>
</feature>
<feature type="domain" description="Ribonuclease H2 subunit B wHTH" evidence="7">
    <location>
        <begin position="96"/>
        <end position="185"/>
    </location>
</feature>
<dbReference type="STRING" id="3694.A0A2K2A9J4"/>